<feature type="transmembrane region" description="Helical" evidence="5">
    <location>
        <begin position="103"/>
        <end position="127"/>
    </location>
</feature>
<keyword evidence="8" id="KW-1185">Reference proteome</keyword>
<keyword evidence="2 5" id="KW-0812">Transmembrane</keyword>
<dbReference type="AlphaFoldDB" id="A0A8S4SIJ7"/>
<dbReference type="EMBL" id="CAKXAJ010026481">
    <property type="protein sequence ID" value="CAH2268854.1"/>
    <property type="molecule type" value="Genomic_DNA"/>
</dbReference>
<gene>
    <name evidence="7" type="primary">jg27182</name>
    <name evidence="7" type="ORF">PAEG_LOCUS27164</name>
</gene>
<feature type="transmembrane region" description="Helical" evidence="5">
    <location>
        <begin position="54"/>
        <end position="73"/>
    </location>
</feature>
<dbReference type="GO" id="GO:0016020">
    <property type="term" value="C:membrane"/>
    <property type="evidence" value="ECO:0007669"/>
    <property type="project" value="UniProtKB-SubCell"/>
</dbReference>
<keyword evidence="3 5" id="KW-1133">Transmembrane helix</keyword>
<dbReference type="Proteomes" id="UP000838756">
    <property type="component" value="Unassembled WGS sequence"/>
</dbReference>
<dbReference type="OrthoDB" id="288203at2759"/>
<dbReference type="Pfam" id="PF00916">
    <property type="entry name" value="Sulfate_transp"/>
    <property type="match status" value="1"/>
</dbReference>
<dbReference type="PANTHER" id="PTHR11814">
    <property type="entry name" value="SULFATE TRANSPORTER"/>
    <property type="match status" value="1"/>
</dbReference>
<proteinExistence type="predicted"/>
<evidence type="ECO:0000313" key="8">
    <source>
        <dbReference type="Proteomes" id="UP000838756"/>
    </source>
</evidence>
<comment type="subcellular location">
    <subcellularLocation>
        <location evidence="1">Membrane</location>
        <topology evidence="1">Multi-pass membrane protein</topology>
    </subcellularLocation>
</comment>
<evidence type="ECO:0000313" key="7">
    <source>
        <dbReference type="EMBL" id="CAH2268854.1"/>
    </source>
</evidence>
<dbReference type="InterPro" id="IPR011547">
    <property type="entry name" value="SLC26A/SulP_dom"/>
</dbReference>
<evidence type="ECO:0000256" key="2">
    <source>
        <dbReference type="ARBA" id="ARBA00022692"/>
    </source>
</evidence>
<dbReference type="GO" id="GO:0055085">
    <property type="term" value="P:transmembrane transport"/>
    <property type="evidence" value="ECO:0007669"/>
    <property type="project" value="InterPro"/>
</dbReference>
<comment type="caution">
    <text evidence="7">The sequence shown here is derived from an EMBL/GenBank/DDBJ whole genome shotgun (WGS) entry which is preliminary data.</text>
</comment>
<organism evidence="7 8">
    <name type="scientific">Pararge aegeria aegeria</name>
    <dbReference type="NCBI Taxonomy" id="348720"/>
    <lineage>
        <taxon>Eukaryota</taxon>
        <taxon>Metazoa</taxon>
        <taxon>Ecdysozoa</taxon>
        <taxon>Arthropoda</taxon>
        <taxon>Hexapoda</taxon>
        <taxon>Insecta</taxon>
        <taxon>Pterygota</taxon>
        <taxon>Neoptera</taxon>
        <taxon>Endopterygota</taxon>
        <taxon>Lepidoptera</taxon>
        <taxon>Glossata</taxon>
        <taxon>Ditrysia</taxon>
        <taxon>Papilionoidea</taxon>
        <taxon>Nymphalidae</taxon>
        <taxon>Satyrinae</taxon>
        <taxon>Satyrini</taxon>
        <taxon>Parargina</taxon>
        <taxon>Pararge</taxon>
    </lineage>
</organism>
<protein>
    <submittedName>
        <fullName evidence="7">Jg27182 protein</fullName>
    </submittedName>
</protein>
<dbReference type="InterPro" id="IPR001902">
    <property type="entry name" value="SLC26A/SulP_fam"/>
</dbReference>
<sequence length="147" mass="16018">MLYSVLFQTVVEIIKNIPNANWTAFAISAIACVVIALNNEILKPWVSKRSRVPVPIELLAIVIGTLASSFGNLKQNYGISLVGTIPTGLPDANVPPIELLPRIALDAFTITMVTYTISMSMALIFAAKEKYEVDANQELLALVRFAL</sequence>
<evidence type="ECO:0000259" key="6">
    <source>
        <dbReference type="Pfam" id="PF00916"/>
    </source>
</evidence>
<evidence type="ECO:0000256" key="3">
    <source>
        <dbReference type="ARBA" id="ARBA00022989"/>
    </source>
</evidence>
<evidence type="ECO:0000256" key="4">
    <source>
        <dbReference type="ARBA" id="ARBA00023136"/>
    </source>
</evidence>
<name>A0A8S4SIJ7_9NEOP</name>
<feature type="transmembrane region" description="Helical" evidence="5">
    <location>
        <begin position="20"/>
        <end position="42"/>
    </location>
</feature>
<keyword evidence="4 5" id="KW-0472">Membrane</keyword>
<reference evidence="7" key="1">
    <citation type="submission" date="2022-03" db="EMBL/GenBank/DDBJ databases">
        <authorList>
            <person name="Lindestad O."/>
        </authorList>
    </citation>
    <scope>NUCLEOTIDE SEQUENCE</scope>
</reference>
<evidence type="ECO:0000256" key="1">
    <source>
        <dbReference type="ARBA" id="ARBA00004141"/>
    </source>
</evidence>
<accession>A0A8S4SIJ7</accession>
<evidence type="ECO:0000256" key="5">
    <source>
        <dbReference type="SAM" id="Phobius"/>
    </source>
</evidence>
<feature type="domain" description="SLC26A/SulP transporter" evidence="6">
    <location>
        <begin position="6"/>
        <end position="142"/>
    </location>
</feature>